<feature type="signal peptide" evidence="1">
    <location>
        <begin position="1"/>
        <end position="22"/>
    </location>
</feature>
<evidence type="ECO:0000256" key="1">
    <source>
        <dbReference type="SAM" id="SignalP"/>
    </source>
</evidence>
<reference evidence="2 3" key="1">
    <citation type="submission" date="2013-08" db="EMBL/GenBank/DDBJ databases">
        <title>Genome sequencing of Lysobacter.</title>
        <authorList>
            <person name="Zhang S."/>
            <person name="Wang G."/>
        </authorList>
    </citation>
    <scope>NUCLEOTIDE SEQUENCE [LARGE SCALE GENOMIC DNA]</scope>
    <source>
        <strain evidence="2 3">Ko07</strain>
    </source>
</reference>
<keyword evidence="3" id="KW-1185">Reference proteome</keyword>
<keyword evidence="1" id="KW-0732">Signal</keyword>
<dbReference type="OrthoDB" id="14727at2"/>
<evidence type="ECO:0000313" key="3">
    <source>
        <dbReference type="Proteomes" id="UP000030017"/>
    </source>
</evidence>
<dbReference type="InterPro" id="IPR007332">
    <property type="entry name" value="DUF411"/>
</dbReference>
<dbReference type="RefSeq" id="WP_084105500.1">
    <property type="nucleotide sequence ID" value="NZ_AVPS01000005.1"/>
</dbReference>
<proteinExistence type="predicted"/>
<gene>
    <name evidence="2" type="ORF">N792_08265</name>
</gene>
<organism evidence="2 3">
    <name type="scientific">Lysobacter concretionis Ko07 = DSM 16239</name>
    <dbReference type="NCBI Taxonomy" id="1122185"/>
    <lineage>
        <taxon>Bacteria</taxon>
        <taxon>Pseudomonadati</taxon>
        <taxon>Pseudomonadota</taxon>
        <taxon>Gammaproteobacteria</taxon>
        <taxon>Lysobacterales</taxon>
        <taxon>Lysobacteraceae</taxon>
        <taxon>Novilysobacter</taxon>
    </lineage>
</organism>
<comment type="caution">
    <text evidence="2">The sequence shown here is derived from an EMBL/GenBank/DDBJ whole genome shotgun (WGS) entry which is preliminary data.</text>
</comment>
<evidence type="ECO:0000313" key="2">
    <source>
        <dbReference type="EMBL" id="KGM51667.1"/>
    </source>
</evidence>
<dbReference type="AlphaFoldDB" id="A0A0A0ER60"/>
<dbReference type="eggNOG" id="COG3019">
    <property type="taxonomic scope" value="Bacteria"/>
</dbReference>
<protein>
    <submittedName>
        <fullName evidence="2">Copper amine oxidase</fullName>
    </submittedName>
</protein>
<accession>A0A0A0ER60</accession>
<feature type="chain" id="PRO_5001961695" evidence="1">
    <location>
        <begin position="23"/>
        <end position="176"/>
    </location>
</feature>
<dbReference type="Proteomes" id="UP000030017">
    <property type="component" value="Unassembled WGS sequence"/>
</dbReference>
<name>A0A0A0ER60_9GAMM</name>
<sequence length="176" mass="17923">MPIRHLAALLALAALVALPACARSPDAVAATTAATSSGTDASAPADASSASPLVVVHKDPYCGCCGSWIEHMRAAGFPVEVRDVADVMPIKQRVGLPAGKESCHTAEVAGYFIEGHVPADDVKRLLAEAPDARGLAVPGMPAGSPGMEVPGGHVDPYVVELIGRDGSTSAYARHGH</sequence>
<dbReference type="EMBL" id="AVPS01000005">
    <property type="protein sequence ID" value="KGM51667.1"/>
    <property type="molecule type" value="Genomic_DNA"/>
</dbReference>
<dbReference type="Pfam" id="PF04214">
    <property type="entry name" value="DUF411"/>
    <property type="match status" value="1"/>
</dbReference>